<evidence type="ECO:0000259" key="7">
    <source>
        <dbReference type="Pfam" id="PF06271"/>
    </source>
</evidence>
<keyword evidence="3 6" id="KW-0812">Transmembrane</keyword>
<evidence type="ECO:0000256" key="5">
    <source>
        <dbReference type="ARBA" id="ARBA00023136"/>
    </source>
</evidence>
<dbReference type="STRING" id="1027249.SAMN05216179_1728"/>
<dbReference type="EMBL" id="FRCZ01000003">
    <property type="protein sequence ID" value="SHN06834.1"/>
    <property type="molecule type" value="Genomic_DNA"/>
</dbReference>
<dbReference type="RefSeq" id="WP_073201456.1">
    <property type="nucleotide sequence ID" value="NZ_FRCZ01000003.1"/>
</dbReference>
<keyword evidence="4 6" id="KW-1133">Transmembrane helix</keyword>
<keyword evidence="5 6" id="KW-0472">Membrane</keyword>
<dbReference type="InterPro" id="IPR010432">
    <property type="entry name" value="RDD"/>
</dbReference>
<evidence type="ECO:0000256" key="4">
    <source>
        <dbReference type="ARBA" id="ARBA00022989"/>
    </source>
</evidence>
<feature type="domain" description="RDD" evidence="7">
    <location>
        <begin position="10"/>
        <end position="126"/>
    </location>
</feature>
<evidence type="ECO:0000256" key="1">
    <source>
        <dbReference type="ARBA" id="ARBA00004651"/>
    </source>
</evidence>
<feature type="transmembrane region" description="Helical" evidence="6">
    <location>
        <begin position="15"/>
        <end position="35"/>
    </location>
</feature>
<evidence type="ECO:0000313" key="8">
    <source>
        <dbReference type="EMBL" id="SHN06834.1"/>
    </source>
</evidence>
<evidence type="ECO:0000313" key="9">
    <source>
        <dbReference type="Proteomes" id="UP000184184"/>
    </source>
</evidence>
<dbReference type="GO" id="GO:0005886">
    <property type="term" value="C:plasma membrane"/>
    <property type="evidence" value="ECO:0007669"/>
    <property type="project" value="UniProtKB-SubCell"/>
</dbReference>
<comment type="subcellular location">
    <subcellularLocation>
        <location evidence="1">Cell membrane</location>
        <topology evidence="1">Multi-pass membrane protein</topology>
    </subcellularLocation>
</comment>
<dbReference type="PANTHER" id="PTHR36115">
    <property type="entry name" value="PROLINE-RICH ANTIGEN HOMOLOG-RELATED"/>
    <property type="match status" value="1"/>
</dbReference>
<keyword evidence="2" id="KW-1003">Cell membrane</keyword>
<gene>
    <name evidence="8" type="ORF">SAMN05216179_1728</name>
</gene>
<name>A0A1M7NRZ1_9BACI</name>
<reference evidence="8 9" key="1">
    <citation type="submission" date="2016-11" db="EMBL/GenBank/DDBJ databases">
        <authorList>
            <person name="Jaros S."/>
            <person name="Januszkiewicz K."/>
            <person name="Wedrychowicz H."/>
        </authorList>
    </citation>
    <scope>NUCLEOTIDE SEQUENCE [LARGE SCALE GENOMIC DNA]</scope>
    <source>
        <strain evidence="8 9">CGMCC 1.10681</strain>
    </source>
</reference>
<evidence type="ECO:0000256" key="6">
    <source>
        <dbReference type="SAM" id="Phobius"/>
    </source>
</evidence>
<organism evidence="8 9">
    <name type="scientific">Gracilibacillus kekensis</name>
    <dbReference type="NCBI Taxonomy" id="1027249"/>
    <lineage>
        <taxon>Bacteria</taxon>
        <taxon>Bacillati</taxon>
        <taxon>Bacillota</taxon>
        <taxon>Bacilli</taxon>
        <taxon>Bacillales</taxon>
        <taxon>Bacillaceae</taxon>
        <taxon>Gracilibacillus</taxon>
    </lineage>
</organism>
<dbReference type="Proteomes" id="UP000184184">
    <property type="component" value="Unassembled WGS sequence"/>
</dbReference>
<protein>
    <submittedName>
        <fullName evidence="8">Uncharacterized membrane protein YckC, RDD family</fullName>
    </submittedName>
</protein>
<dbReference type="InterPro" id="IPR051791">
    <property type="entry name" value="Pra-immunoreactive"/>
</dbReference>
<accession>A0A1M7NRZ1</accession>
<proteinExistence type="predicted"/>
<feature type="transmembrane region" description="Helical" evidence="6">
    <location>
        <begin position="40"/>
        <end position="59"/>
    </location>
</feature>
<dbReference type="AlphaFoldDB" id="A0A1M7NRZ1"/>
<dbReference type="Pfam" id="PF06271">
    <property type="entry name" value="RDD"/>
    <property type="match status" value="1"/>
</dbReference>
<evidence type="ECO:0000256" key="2">
    <source>
        <dbReference type="ARBA" id="ARBA00022475"/>
    </source>
</evidence>
<evidence type="ECO:0000256" key="3">
    <source>
        <dbReference type="ARBA" id="ARBA00022692"/>
    </source>
</evidence>
<dbReference type="PANTHER" id="PTHR36115:SF9">
    <property type="entry name" value="LMO1584 PROTEIN"/>
    <property type="match status" value="1"/>
</dbReference>
<sequence length="140" mass="15747">MNVITDSPVGLPERVFASLIDLVILLVVSLIVNILIDFHFLIVVNGISLFYFIFFPYFWNGYTIGKRLIGIRIASLSGEKLTVFSLILREPVSSILYNATIGILTIVSATFISQRDDHRAIHDLIASTYVTYNPPHSNFE</sequence>
<keyword evidence="9" id="KW-1185">Reference proteome</keyword>